<dbReference type="PRINTS" id="PR00411">
    <property type="entry name" value="PNDRDTASEI"/>
</dbReference>
<dbReference type="InterPro" id="IPR057661">
    <property type="entry name" value="RsdA/BaiN/AoA(So)_Rossmann"/>
</dbReference>
<dbReference type="EMBL" id="FOAA01000011">
    <property type="protein sequence ID" value="SEL18457.1"/>
    <property type="molecule type" value="Genomic_DNA"/>
</dbReference>
<dbReference type="STRING" id="1396821.SAMN05444515_11112"/>
<feature type="domain" description="RsdA/BaiN/AoA(So)-like Rossmann fold-like" evidence="5">
    <location>
        <begin position="66"/>
        <end position="449"/>
    </location>
</feature>
<dbReference type="Gene3D" id="1.10.8.260">
    <property type="entry name" value="HI0933 insert domain-like"/>
    <property type="match status" value="1"/>
</dbReference>
<dbReference type="Pfam" id="PF03486">
    <property type="entry name" value="HI0933_like"/>
    <property type="match status" value="1"/>
</dbReference>
<organism evidence="7 8">
    <name type="scientific">Ectothiorhodospira marina</name>
    <dbReference type="NCBI Taxonomy" id="1396821"/>
    <lineage>
        <taxon>Bacteria</taxon>
        <taxon>Pseudomonadati</taxon>
        <taxon>Pseudomonadota</taxon>
        <taxon>Gammaproteobacteria</taxon>
        <taxon>Chromatiales</taxon>
        <taxon>Ectothiorhodospiraceae</taxon>
        <taxon>Ectothiorhodospira</taxon>
    </lineage>
</organism>
<feature type="domain" description="RsdA/BaiN/AoA(So)-like insert" evidence="6">
    <location>
        <begin position="248"/>
        <end position="397"/>
    </location>
</feature>
<evidence type="ECO:0000256" key="3">
    <source>
        <dbReference type="ARBA" id="ARBA00022827"/>
    </source>
</evidence>
<evidence type="ECO:0000313" key="8">
    <source>
        <dbReference type="Proteomes" id="UP000199256"/>
    </source>
</evidence>
<reference evidence="8" key="1">
    <citation type="submission" date="2016-10" db="EMBL/GenBank/DDBJ databases">
        <authorList>
            <person name="Varghese N."/>
            <person name="Submissions S."/>
        </authorList>
    </citation>
    <scope>NUCLEOTIDE SEQUENCE [LARGE SCALE GENOMIC DNA]</scope>
    <source>
        <strain evidence="8">DSM 241</strain>
    </source>
</reference>
<dbReference type="PANTHER" id="PTHR42887:SF2">
    <property type="entry name" value="OS12G0638800 PROTEIN"/>
    <property type="match status" value="1"/>
</dbReference>
<comment type="cofactor">
    <cofactor evidence="1">
        <name>FAD</name>
        <dbReference type="ChEBI" id="CHEBI:57692"/>
    </cofactor>
</comment>
<dbReference type="SUPFAM" id="SSF160996">
    <property type="entry name" value="HI0933 insert domain-like"/>
    <property type="match status" value="1"/>
</dbReference>
<evidence type="ECO:0000259" key="6">
    <source>
        <dbReference type="Pfam" id="PF22780"/>
    </source>
</evidence>
<dbReference type="NCBIfam" id="TIGR00275">
    <property type="entry name" value="aminoacetone oxidase family FAD-binding enzyme"/>
    <property type="match status" value="1"/>
</dbReference>
<keyword evidence="2" id="KW-0285">Flavoprotein</keyword>
<dbReference type="Gene3D" id="2.40.30.10">
    <property type="entry name" value="Translation factors"/>
    <property type="match status" value="1"/>
</dbReference>
<dbReference type="AlphaFoldDB" id="A0A1H7N6E8"/>
<evidence type="ECO:0008006" key="9">
    <source>
        <dbReference type="Google" id="ProtNLM"/>
    </source>
</evidence>
<feature type="region of interest" description="Disordered" evidence="4">
    <location>
        <begin position="1"/>
        <end position="45"/>
    </location>
</feature>
<evidence type="ECO:0000256" key="2">
    <source>
        <dbReference type="ARBA" id="ARBA00022630"/>
    </source>
</evidence>
<dbReference type="Gene3D" id="3.50.50.60">
    <property type="entry name" value="FAD/NAD(P)-binding domain"/>
    <property type="match status" value="1"/>
</dbReference>
<name>A0A1H7N6E8_9GAMM</name>
<accession>A0A1H7N6E8</accession>
<dbReference type="Pfam" id="PF22780">
    <property type="entry name" value="HI0933_like_1st"/>
    <property type="match status" value="1"/>
</dbReference>
<gene>
    <name evidence="7" type="ORF">SAMN05444515_11112</name>
</gene>
<keyword evidence="3" id="KW-0274">FAD</keyword>
<dbReference type="PANTHER" id="PTHR42887">
    <property type="entry name" value="OS12G0638800 PROTEIN"/>
    <property type="match status" value="1"/>
</dbReference>
<dbReference type="InterPro" id="IPR055178">
    <property type="entry name" value="RsdA/BaiN/AoA(So)-like_dom"/>
</dbReference>
<dbReference type="InterPro" id="IPR036188">
    <property type="entry name" value="FAD/NAD-bd_sf"/>
</dbReference>
<dbReference type="InterPro" id="IPR023166">
    <property type="entry name" value="BaiN-like_dom_sf"/>
</dbReference>
<evidence type="ECO:0000256" key="1">
    <source>
        <dbReference type="ARBA" id="ARBA00001974"/>
    </source>
</evidence>
<sequence length="455" mass="49356">MPFCHGRPSPQPLSRKRERGYDSLLPSGRRVGDEGEAAGTQPGFIPSTPADSLNFATMPTAHPYYDVLIIGAGAAGLMCAGVAGQWGQRVLVLDHANKPGKKILMSGGGRCNFTNLHCTAEDFICANPHFAKSALSRFTPWDFIALVERYGIPYHERDHGQLFCDRSAKDILNMLLAECDMGHVEIRTRTAIKDVRVGPPYQVDTPTGTVQADALVIATGGYSIPSMGATGLGFDLARSLDIPVRPTRPGLVPLTLEGKALKRLEDLSGIALDAEAGFNGACFRENLLFTHRGLSGPGVLQVSSYWEPGQPVEIDLFPGVNLGDHIRSVRQQRPKMELKTLLGERLTRRVAQRWCDLWVESKPLDQLSDTDIAQVEQACQSWKIWPSGTEGYRVAEVTVGGVDTDALSSKTLECRAFPGLYFIGEVVDVTGHLGGFNFQWAWASGHAAGCAIGRG</sequence>
<keyword evidence="8" id="KW-1185">Reference proteome</keyword>
<proteinExistence type="predicted"/>
<dbReference type="Proteomes" id="UP000199256">
    <property type="component" value="Unassembled WGS sequence"/>
</dbReference>
<dbReference type="SUPFAM" id="SSF51905">
    <property type="entry name" value="FAD/NAD(P)-binding domain"/>
    <property type="match status" value="1"/>
</dbReference>
<evidence type="ECO:0000256" key="4">
    <source>
        <dbReference type="SAM" id="MobiDB-lite"/>
    </source>
</evidence>
<evidence type="ECO:0000313" key="7">
    <source>
        <dbReference type="EMBL" id="SEL18457.1"/>
    </source>
</evidence>
<protein>
    <recommendedName>
        <fullName evidence="9">Flavoprotein, HI0933 family</fullName>
    </recommendedName>
</protein>
<dbReference type="InterPro" id="IPR004792">
    <property type="entry name" value="BaiN-like"/>
</dbReference>
<evidence type="ECO:0000259" key="5">
    <source>
        <dbReference type="Pfam" id="PF03486"/>
    </source>
</evidence>